<proteinExistence type="predicted"/>
<keyword evidence="2" id="KW-1185">Reference proteome</keyword>
<accession>A0A5C5YUZ4</accession>
<protein>
    <submittedName>
        <fullName evidence="1">Uncharacterized protein</fullName>
    </submittedName>
</protein>
<comment type="caution">
    <text evidence="1">The sequence shown here is derived from an EMBL/GenBank/DDBJ whole genome shotgun (WGS) entry which is preliminary data.</text>
</comment>
<dbReference type="EMBL" id="SJPJ01000001">
    <property type="protein sequence ID" value="TWT78795.1"/>
    <property type="molecule type" value="Genomic_DNA"/>
</dbReference>
<dbReference type="AlphaFoldDB" id="A0A5C5YUZ4"/>
<evidence type="ECO:0000313" key="1">
    <source>
        <dbReference type="EMBL" id="TWT78795.1"/>
    </source>
</evidence>
<name>A0A5C5YUZ4_9BACT</name>
<dbReference type="RefSeq" id="WP_146393886.1">
    <property type="nucleotide sequence ID" value="NZ_SJPJ01000001.1"/>
</dbReference>
<sequence>MKFTCVYKSGTEYGTGERAWNYIAHVTSEGDKVAVRFSFVVPPKGKSQSGVTDASIKSLTLDLDKDEAFKLAASIIAQAHHPILHDFSASWMDPLFMQSLPTNQWSRKIRVLVDNYKNVITVNNKTKFHIGEIEFEIGYYAKDDESNSTNHTTSVLLLVDLPPGRSRKINIDEDDIPSRHQNSFRIQSAVAKAVTGVVLGQA</sequence>
<dbReference type="Proteomes" id="UP000315010">
    <property type="component" value="Unassembled WGS sequence"/>
</dbReference>
<organism evidence="1 2">
    <name type="scientific">Novipirellula herctigrandis</name>
    <dbReference type="NCBI Taxonomy" id="2527986"/>
    <lineage>
        <taxon>Bacteria</taxon>
        <taxon>Pseudomonadati</taxon>
        <taxon>Planctomycetota</taxon>
        <taxon>Planctomycetia</taxon>
        <taxon>Pirellulales</taxon>
        <taxon>Pirellulaceae</taxon>
        <taxon>Novipirellula</taxon>
    </lineage>
</organism>
<gene>
    <name evidence="1" type="ORF">CA13_01920</name>
</gene>
<reference evidence="1 2" key="1">
    <citation type="submission" date="2019-02" db="EMBL/GenBank/DDBJ databases">
        <title>Deep-cultivation of Planctomycetes and their phenomic and genomic characterization uncovers novel biology.</title>
        <authorList>
            <person name="Wiegand S."/>
            <person name="Jogler M."/>
            <person name="Boedeker C."/>
            <person name="Pinto D."/>
            <person name="Vollmers J."/>
            <person name="Rivas-Marin E."/>
            <person name="Kohn T."/>
            <person name="Peeters S.H."/>
            <person name="Heuer A."/>
            <person name="Rast P."/>
            <person name="Oberbeckmann S."/>
            <person name="Bunk B."/>
            <person name="Jeske O."/>
            <person name="Meyerdierks A."/>
            <person name="Storesund J.E."/>
            <person name="Kallscheuer N."/>
            <person name="Luecker S."/>
            <person name="Lage O.M."/>
            <person name="Pohl T."/>
            <person name="Merkel B.J."/>
            <person name="Hornburger P."/>
            <person name="Mueller R.-W."/>
            <person name="Bruemmer F."/>
            <person name="Labrenz M."/>
            <person name="Spormann A.M."/>
            <person name="Op Den Camp H."/>
            <person name="Overmann J."/>
            <person name="Amann R."/>
            <person name="Jetten M.S.M."/>
            <person name="Mascher T."/>
            <person name="Medema M.H."/>
            <person name="Devos D.P."/>
            <person name="Kaster A.-K."/>
            <person name="Ovreas L."/>
            <person name="Rohde M."/>
            <person name="Galperin M.Y."/>
            <person name="Jogler C."/>
        </authorList>
    </citation>
    <scope>NUCLEOTIDE SEQUENCE [LARGE SCALE GENOMIC DNA]</scope>
    <source>
        <strain evidence="1 2">CA13</strain>
    </source>
</reference>
<evidence type="ECO:0000313" key="2">
    <source>
        <dbReference type="Proteomes" id="UP000315010"/>
    </source>
</evidence>